<dbReference type="Pfam" id="PF13432">
    <property type="entry name" value="TPR_16"/>
    <property type="match status" value="1"/>
</dbReference>
<dbReference type="SUPFAM" id="SSF48452">
    <property type="entry name" value="TPR-like"/>
    <property type="match status" value="1"/>
</dbReference>
<proteinExistence type="predicted"/>
<dbReference type="Gene3D" id="1.25.40.10">
    <property type="entry name" value="Tetratricopeptide repeat domain"/>
    <property type="match status" value="1"/>
</dbReference>
<gene>
    <name evidence="2" type="ORF">CKO31_16005</name>
</gene>
<dbReference type="Proteomes" id="UP000748752">
    <property type="component" value="Unassembled WGS sequence"/>
</dbReference>
<comment type="caution">
    <text evidence="2">The sequence shown here is derived from an EMBL/GenBank/DDBJ whole genome shotgun (WGS) entry which is preliminary data.</text>
</comment>
<dbReference type="PROSITE" id="PS50005">
    <property type="entry name" value="TPR"/>
    <property type="match status" value="1"/>
</dbReference>
<sequence length="109" mass="12061">MSIIDNLETMRARGQDSALLRYSLGNEYLKVERLDDALAHLAEAVRMDAGYSAAWKLYGKTLAAAGRHDEAMKAFDHGIATAESKGDVQAAKEMRVFRTRSQRALEAES</sequence>
<accession>A0ABS1CL73</accession>
<dbReference type="InterPro" id="IPR011990">
    <property type="entry name" value="TPR-like_helical_dom_sf"/>
</dbReference>
<evidence type="ECO:0000256" key="1">
    <source>
        <dbReference type="PROSITE-ProRule" id="PRU00339"/>
    </source>
</evidence>
<protein>
    <recommendedName>
        <fullName evidence="4">Tetratricopeptide repeat protein</fullName>
    </recommendedName>
</protein>
<dbReference type="SMART" id="SM00028">
    <property type="entry name" value="TPR"/>
    <property type="match status" value="2"/>
</dbReference>
<evidence type="ECO:0008006" key="4">
    <source>
        <dbReference type="Google" id="ProtNLM"/>
    </source>
</evidence>
<dbReference type="RefSeq" id="WP_200239585.1">
    <property type="nucleotide sequence ID" value="NZ_NRRV01000042.1"/>
</dbReference>
<organism evidence="2 3">
    <name type="scientific">Thiohalocapsa halophila</name>
    <dbReference type="NCBI Taxonomy" id="69359"/>
    <lineage>
        <taxon>Bacteria</taxon>
        <taxon>Pseudomonadati</taxon>
        <taxon>Pseudomonadota</taxon>
        <taxon>Gammaproteobacteria</taxon>
        <taxon>Chromatiales</taxon>
        <taxon>Chromatiaceae</taxon>
        <taxon>Thiohalocapsa</taxon>
    </lineage>
</organism>
<name>A0ABS1CL73_9GAMM</name>
<dbReference type="EMBL" id="NRRV01000042">
    <property type="protein sequence ID" value="MBK1632214.1"/>
    <property type="molecule type" value="Genomic_DNA"/>
</dbReference>
<evidence type="ECO:0000313" key="2">
    <source>
        <dbReference type="EMBL" id="MBK1632214.1"/>
    </source>
</evidence>
<feature type="repeat" description="TPR" evidence="1">
    <location>
        <begin position="18"/>
        <end position="51"/>
    </location>
</feature>
<reference evidence="2 3" key="1">
    <citation type="journal article" date="2020" name="Microorganisms">
        <title>Osmotic Adaptation and Compatible Solute Biosynthesis of Phototrophic Bacteria as Revealed from Genome Analyses.</title>
        <authorList>
            <person name="Imhoff J.F."/>
            <person name="Rahn T."/>
            <person name="Kunzel S."/>
            <person name="Keller A."/>
            <person name="Neulinger S.C."/>
        </authorList>
    </citation>
    <scope>NUCLEOTIDE SEQUENCE [LARGE SCALE GENOMIC DNA]</scope>
    <source>
        <strain evidence="2 3">DSM 6210</strain>
    </source>
</reference>
<dbReference type="InterPro" id="IPR019734">
    <property type="entry name" value="TPR_rpt"/>
</dbReference>
<keyword evidence="3" id="KW-1185">Reference proteome</keyword>
<keyword evidence="1" id="KW-0802">TPR repeat</keyword>
<evidence type="ECO:0000313" key="3">
    <source>
        <dbReference type="Proteomes" id="UP000748752"/>
    </source>
</evidence>